<accession>A0ABN5VTZ0</accession>
<name>A0ABN5VTZ0_9ACTN</name>
<keyword evidence="2" id="KW-1185">Reference proteome</keyword>
<dbReference type="EMBL" id="AP018448">
    <property type="protein sequence ID" value="BBC36678.1"/>
    <property type="molecule type" value="Genomic_DNA"/>
</dbReference>
<dbReference type="Proteomes" id="UP001321542">
    <property type="component" value="Chromosome"/>
</dbReference>
<evidence type="ECO:0000313" key="2">
    <source>
        <dbReference type="Proteomes" id="UP001321542"/>
    </source>
</evidence>
<reference evidence="1 2" key="1">
    <citation type="journal article" date="2010" name="ChemBioChem">
        <title>Cloning and characterization of the biosynthetic gene cluster of 16-membered macrolide antibiotic FD-891: involvement of a dual functional cytochrome P450 monooxygenase catalyzing epoxidation and hydroxylation.</title>
        <authorList>
            <person name="Kudo F."/>
            <person name="Motegi A."/>
            <person name="Mizoue K."/>
            <person name="Eguchi T."/>
        </authorList>
    </citation>
    <scope>NUCLEOTIDE SEQUENCE [LARGE SCALE GENOMIC DNA]</scope>
    <source>
        <strain evidence="1 2">A-8890</strain>
    </source>
</reference>
<sequence length="230" mass="24073">MADPTPSQSRPERCASHRCRRAARSEALRRRPAAPGSRLCGSCGRALAADLAALPALHHESEQQLVLPARQAGLARVTGHRPDAPPVSDAALEARHDAVVRLASWARLVLDESADAATGAPPGRTVPELAAFLHRHVGFLAAHPAAGPAADEIAQVATALRLVVSPPKPELVPLGRCVEPGCDAEVSLPGRGGDDLVLRGPMCGAGHVLTPRQWLLLNQRQSAATIQESA</sequence>
<proteinExistence type="predicted"/>
<evidence type="ECO:0000313" key="1">
    <source>
        <dbReference type="EMBL" id="BBC36678.1"/>
    </source>
</evidence>
<reference evidence="1 2" key="2">
    <citation type="journal article" date="2023" name="ChemBioChem">
        <title>Acyltransferase Domain Exchange between Two Independent Type I Polyketide Synthases in the Same Producer Strain of Macrolide Antibiotics.</title>
        <authorList>
            <person name="Kudo F."/>
            <person name="Kishikawa K."/>
            <person name="Tsuboi K."/>
            <person name="Kido T."/>
            <person name="Usui T."/>
            <person name="Hashimoto J."/>
            <person name="Shin-Ya K."/>
            <person name="Miyanaga A."/>
            <person name="Eguchi T."/>
        </authorList>
    </citation>
    <scope>NUCLEOTIDE SEQUENCE [LARGE SCALE GENOMIC DNA]</scope>
    <source>
        <strain evidence="1 2">A-8890</strain>
    </source>
</reference>
<organism evidence="1 2">
    <name type="scientific">Streptomyces graminofaciens</name>
    <dbReference type="NCBI Taxonomy" id="68212"/>
    <lineage>
        <taxon>Bacteria</taxon>
        <taxon>Bacillati</taxon>
        <taxon>Actinomycetota</taxon>
        <taxon>Actinomycetes</taxon>
        <taxon>Kitasatosporales</taxon>
        <taxon>Streptomycetaceae</taxon>
        <taxon>Streptomyces</taxon>
    </lineage>
</organism>
<gene>
    <name evidence="1" type="ORF">SGFS_079720</name>
</gene>
<dbReference type="RefSeq" id="WP_286256930.1">
    <property type="nucleotide sequence ID" value="NZ_AP018448.1"/>
</dbReference>
<protein>
    <submittedName>
        <fullName evidence="1">Uncharacterized protein</fullName>
    </submittedName>
</protein>